<dbReference type="EMBL" id="LR796776">
    <property type="protein sequence ID" value="CAB4165588.1"/>
    <property type="molecule type" value="Genomic_DNA"/>
</dbReference>
<evidence type="ECO:0000313" key="2">
    <source>
        <dbReference type="EMBL" id="CAB4165588.1"/>
    </source>
</evidence>
<dbReference type="EMBL" id="LR797099">
    <property type="protein sequence ID" value="CAB4186761.1"/>
    <property type="molecule type" value="Genomic_DNA"/>
</dbReference>
<organism evidence="3">
    <name type="scientific">uncultured Caudovirales phage</name>
    <dbReference type="NCBI Taxonomy" id="2100421"/>
    <lineage>
        <taxon>Viruses</taxon>
        <taxon>Duplodnaviria</taxon>
        <taxon>Heunggongvirae</taxon>
        <taxon>Uroviricota</taxon>
        <taxon>Caudoviricetes</taxon>
        <taxon>Peduoviridae</taxon>
        <taxon>Maltschvirus</taxon>
        <taxon>Maltschvirus maltsch</taxon>
    </lineage>
</organism>
<dbReference type="EMBL" id="LR796758">
    <property type="protein sequence ID" value="CAB4163457.1"/>
    <property type="molecule type" value="Genomic_DNA"/>
</dbReference>
<proteinExistence type="predicted"/>
<evidence type="ECO:0000313" key="1">
    <source>
        <dbReference type="EMBL" id="CAB4163457.1"/>
    </source>
</evidence>
<name>A0A6J5QZH3_9CAUD</name>
<evidence type="ECO:0000313" key="3">
    <source>
        <dbReference type="EMBL" id="CAB4186761.1"/>
    </source>
</evidence>
<reference evidence="3" key="1">
    <citation type="submission" date="2020-05" db="EMBL/GenBank/DDBJ databases">
        <authorList>
            <person name="Chiriac C."/>
            <person name="Salcher M."/>
            <person name="Ghai R."/>
            <person name="Kavagutti S V."/>
        </authorList>
    </citation>
    <scope>NUCLEOTIDE SEQUENCE</scope>
</reference>
<accession>A0A6J5QZH3</accession>
<evidence type="ECO:0000313" key="4">
    <source>
        <dbReference type="EMBL" id="CAB4220663.1"/>
    </source>
</evidence>
<dbReference type="EMBL" id="LR797502">
    <property type="protein sequence ID" value="CAB4220663.1"/>
    <property type="molecule type" value="Genomic_DNA"/>
</dbReference>
<gene>
    <name evidence="3" type="ORF">UFOVP1146_107</name>
    <name evidence="4" type="ORF">UFOVP1638_37</name>
    <name evidence="1" type="ORF">UFOVP812_20</name>
    <name evidence="2" type="ORF">UFOVP818_124</name>
</gene>
<protein>
    <submittedName>
        <fullName evidence="3">Uncharacterized protein</fullName>
    </submittedName>
</protein>
<sequence length="332" mass="33771">MPRRGSLSSINLIAGASILGNVGGTGLAANTTLVADVASYNSLAVVSQFASVISGAAGNIANVSGATLTSLKNLAGDIFPAVTNAMPSAYIPSLGNTPTGGFSGVVSTQANNIMGNGDLGIFSQVLTASNGFVSTTNQAIRSAKNAESVGYTSQDNTITGGFSDVSLAFSALGYDMSKLGILIDLGNLDNLGDPAALLRQIDSVSFGLPGLSAALINSGIPEEIASDLSSPDFSGALEKLAYQAMLTVTGNDLAQILKLLKVTTPNINTLADLLNPFKLFPNSFQTLTAPTRNGLRGVYVDSSGTVNSKLATELPSSVLAPLQGNPLQSIPR</sequence>